<gene>
    <name evidence="2" type="ORF">LCGC14_1547870</name>
</gene>
<feature type="compositionally biased region" description="Basic and acidic residues" evidence="1">
    <location>
        <begin position="43"/>
        <end position="64"/>
    </location>
</feature>
<feature type="region of interest" description="Disordered" evidence="1">
    <location>
        <begin position="1"/>
        <end position="64"/>
    </location>
</feature>
<proteinExistence type="predicted"/>
<organism evidence="2">
    <name type="scientific">marine sediment metagenome</name>
    <dbReference type="NCBI Taxonomy" id="412755"/>
    <lineage>
        <taxon>unclassified sequences</taxon>
        <taxon>metagenomes</taxon>
        <taxon>ecological metagenomes</taxon>
    </lineage>
</organism>
<dbReference type="EMBL" id="LAZR01011790">
    <property type="protein sequence ID" value="KKM59714.1"/>
    <property type="molecule type" value="Genomic_DNA"/>
</dbReference>
<evidence type="ECO:0000313" key="2">
    <source>
        <dbReference type="EMBL" id="KKM59714.1"/>
    </source>
</evidence>
<dbReference type="AlphaFoldDB" id="A0A0F9L755"/>
<name>A0A0F9L755_9ZZZZ</name>
<accession>A0A0F9L755</accession>
<evidence type="ECO:0000256" key="1">
    <source>
        <dbReference type="SAM" id="MobiDB-lite"/>
    </source>
</evidence>
<reference evidence="2" key="1">
    <citation type="journal article" date="2015" name="Nature">
        <title>Complex archaea that bridge the gap between prokaryotes and eukaryotes.</title>
        <authorList>
            <person name="Spang A."/>
            <person name="Saw J.H."/>
            <person name="Jorgensen S.L."/>
            <person name="Zaremba-Niedzwiedzka K."/>
            <person name="Martijn J."/>
            <person name="Lind A.E."/>
            <person name="van Eijk R."/>
            <person name="Schleper C."/>
            <person name="Guy L."/>
            <person name="Ettema T.J."/>
        </authorList>
    </citation>
    <scope>NUCLEOTIDE SEQUENCE</scope>
</reference>
<sequence length="166" mass="19558">MNETKPKQNHEVPERPKEEILTPNTEKEMPPKEVKNITSEILKSLDENYKKPDPPEGKIIKESHNPQKVIPKKIYCKDCVYYIEQSYRLENTTEGEDGRDICGFTLQTDYDPTGRKILKRYGEHEACKKCGRPFYDTRRIVYNKCVAKNADYKCVDFEGKSMWIRF</sequence>
<feature type="compositionally biased region" description="Basic and acidic residues" evidence="1">
    <location>
        <begin position="1"/>
        <end position="35"/>
    </location>
</feature>
<feature type="non-terminal residue" evidence="2">
    <location>
        <position position="166"/>
    </location>
</feature>
<protein>
    <submittedName>
        <fullName evidence="2">Uncharacterized protein</fullName>
    </submittedName>
</protein>
<comment type="caution">
    <text evidence="2">The sequence shown here is derived from an EMBL/GenBank/DDBJ whole genome shotgun (WGS) entry which is preliminary data.</text>
</comment>